<feature type="domain" description="RanBP2-type" evidence="6">
    <location>
        <begin position="243"/>
        <end position="272"/>
    </location>
</feature>
<feature type="compositionally biased region" description="Basic and acidic residues" evidence="5">
    <location>
        <begin position="169"/>
        <end position="198"/>
    </location>
</feature>
<dbReference type="Proteomes" id="UP000663860">
    <property type="component" value="Unassembled WGS sequence"/>
</dbReference>
<feature type="compositionally biased region" description="Basic and acidic residues" evidence="5">
    <location>
        <begin position="258"/>
        <end position="283"/>
    </location>
</feature>
<feature type="compositionally biased region" description="Polar residues" evidence="5">
    <location>
        <begin position="472"/>
        <end position="481"/>
    </location>
</feature>
<evidence type="ECO:0000256" key="3">
    <source>
        <dbReference type="ARBA" id="ARBA00022833"/>
    </source>
</evidence>
<evidence type="ECO:0000256" key="1">
    <source>
        <dbReference type="ARBA" id="ARBA00022723"/>
    </source>
</evidence>
<reference evidence="7" key="1">
    <citation type="submission" date="2021-02" db="EMBL/GenBank/DDBJ databases">
        <authorList>
            <person name="Nowell W R."/>
        </authorList>
    </citation>
    <scope>NUCLEOTIDE SEQUENCE</scope>
</reference>
<evidence type="ECO:0000256" key="2">
    <source>
        <dbReference type="ARBA" id="ARBA00022771"/>
    </source>
</evidence>
<feature type="compositionally biased region" description="Basic and acidic residues" evidence="5">
    <location>
        <begin position="99"/>
        <end position="118"/>
    </location>
</feature>
<dbReference type="NCBIfam" id="TIGR02452">
    <property type="entry name" value="TIGR02452 family protein"/>
    <property type="match status" value="1"/>
</dbReference>
<dbReference type="InterPro" id="IPR019261">
    <property type="entry name" value="PARG_cat_microbial"/>
</dbReference>
<feature type="compositionally biased region" description="Basic and acidic residues" evidence="5">
    <location>
        <begin position="2433"/>
        <end position="2449"/>
    </location>
</feature>
<dbReference type="PROSITE" id="PS50199">
    <property type="entry name" value="ZF_RANBP2_2"/>
    <property type="match status" value="2"/>
</dbReference>
<keyword evidence="1" id="KW-0479">Metal-binding</keyword>
<feature type="region of interest" description="Disordered" evidence="5">
    <location>
        <begin position="99"/>
        <end position="559"/>
    </location>
</feature>
<feature type="compositionally biased region" description="Basic and acidic residues" evidence="5">
    <location>
        <begin position="2198"/>
        <end position="2209"/>
    </location>
</feature>
<evidence type="ECO:0000256" key="5">
    <source>
        <dbReference type="SAM" id="MobiDB-lite"/>
    </source>
</evidence>
<dbReference type="InterPro" id="IPR043472">
    <property type="entry name" value="Macro_dom-like"/>
</dbReference>
<dbReference type="PROSITE" id="PS01358">
    <property type="entry name" value="ZF_RANBP2_1"/>
    <property type="match status" value="3"/>
</dbReference>
<feature type="compositionally biased region" description="Basic and acidic residues" evidence="5">
    <location>
        <begin position="503"/>
        <end position="512"/>
    </location>
</feature>
<feature type="domain" description="RanBP2-type" evidence="6">
    <location>
        <begin position="411"/>
        <end position="440"/>
    </location>
</feature>
<feature type="compositionally biased region" description="Basic and acidic residues" evidence="5">
    <location>
        <begin position="426"/>
        <end position="451"/>
    </location>
</feature>
<evidence type="ECO:0000259" key="6">
    <source>
        <dbReference type="PROSITE" id="PS50199"/>
    </source>
</evidence>
<dbReference type="PANTHER" id="PTHR35596">
    <property type="entry name" value="DUF2263 DOMAIN-CONTAINING PROTEIN"/>
    <property type="match status" value="1"/>
</dbReference>
<dbReference type="Proteomes" id="UP000663868">
    <property type="component" value="Unassembled WGS sequence"/>
</dbReference>
<dbReference type="Gene3D" id="3.40.220.10">
    <property type="entry name" value="Leucine Aminopeptidase, subunit E, domain 1"/>
    <property type="match status" value="1"/>
</dbReference>
<protein>
    <recommendedName>
        <fullName evidence="6">RanBP2-type domain-containing protein</fullName>
    </recommendedName>
</protein>
<dbReference type="GO" id="GO:0008270">
    <property type="term" value="F:zinc ion binding"/>
    <property type="evidence" value="ECO:0007669"/>
    <property type="project" value="UniProtKB-KW"/>
</dbReference>
<sequence length="2560" mass="296226">MPRGQPELTSEEDSDKNEQPHGPEGSSASASSKARPMTKSNKNEGPHTKARRTSNDTSEDSSRERISPRLSPTSQKREWTCSKCQSLNDQRNPICYVCEEGHRSKQDQQQGRRDDSSRRRGYSSNERKSRTRSHSRSPSAAGSHRSPSDKSDNESYTSKSKGRHHHETRQRDRSTESSRQYPKERSAYRDYSNDDSRDRHHSTTPNRKGQYGSNPKKEKKGRKTLIENSSQERTPLRSPHQQDTQDWTCPKCDSNNYYRDKDCYRCGKAKPIDNDRRNDREIQSPRTRRHSRDKKEYQRHSHSRSPSATGTHRSPSDKSDNESYTSKSKGRRHHETKQRDRSTESSRQYPKERPSYRDYSNDDSRDRHHSATPNRKGQHGSDPKKEKKGRNILILTSSQERTPLRSFHQHDKQDWTCPKCDSNNYYRDKDCYRCGKAKPIDNDRRNDREIQSPRTRRHSRDKKEYQRHSHSRSPSATGSHRSSSDKSDNESYTSKSKRRHRYETKQRDRSTESSRQYPKEQSAYRDYSDDNQRHDNDPSTERKKRQDPLGFRKGNSGEYSQMKTDSSLFIFSDRSEYFDVYIPKLPMQNVDDKELEKKIQHCLEERHREKIQNTKCNQELGVGIVSLKSKSQIDRFINILQSVTLDGQVRHEIQFVAELQLTSYVVVNSKIPIDFTDDVKQGWKQAYKNIDTTKCEKHCVQFPNIFQIVSTVPKEMITCIPNRTFTINGGHTATVYFGGECSFFEDLPHKTTPKDFEKVVIAAMPIGSVPNSSFYIEYNSEAASAVIVTCGRARQFTSTPSVEFNGKTVNQKAMLTCRLILEPWLEGWHMSSIKNHTTFSGKVKQVTIGAGYAIVEISDESLFHQLSQLNTVEINGEKIEMKVYKPAENPEHLEINALNWYETEMSEYENNIMSFVGSPQHRIFRFKWNPQSFLDQFRLYDDKNKNDNQSEITSSECNKKRHLLRVTVMLNTIGIVNRGFYYVGEKRIPIKTDQLKTVVYNHRSKLKTGKTKPCSDAIGTPYKETSVEVVSEDCLCCYQRLIENSQNLNEEKLCPVILNMANADTPGGGYRKGDGAQEENMFRRSNYFRSLDMGLDFGKPTNRFCCNSECKEEPISQNQNMYSMDEFGAIYTSGLTVFRNPENVGYPFMSDPMYDVCAIAMAANPKVKVDTNNRLIPEDSLALRKKIENIFAIAYHQKHDCLVLSALGCGAFKNPPKHVALIFKSVIEQFAGFFKSIHFAIIDDHNTGRRHNREGNYHPFREVLHDMRAKPSTHKMKDMMIGPRRILKEILGKEVTLSDIRIYYLQPCHYGGNCKDIRDDQHCKKYSHPPLCPLTESAKCPVNDEDHIYWFRHRSRCKFRGECKLVTTDEIHAREFEHPPFCREHELCKNMKSDHLKEFRHLPLCKNGEQCTDYRKETPDHCRKYRHCTPMCDGFYFCNLFHDENHMVSRNHPFQPPCPFTPFHCQHYSLLSESNNIKALPSNVQNHCLQFSHVCRFGRRCHQTLDVHWKTTIHVARELCHQGDRCLKKKQEDHLNSFTHPDMHDIRRLCKYRDTECRDRHDSKHIMQYRHNRSFDCSGAIRSWGLNDKVDFVQNQITMYRTVADYVKDHFKQTLSIPPEIPAWIRGLQPVHRCSNVIFESILVHGHVMSRDHMERLTRPRSVADSVLQHKRIRSILDRTRNPDIERIAKEYVQANVSLVYSKADTSGMDGTTIWLPTEVKRAQSNEDYEEVKSSNEKQLRNLLKKTDVEDLRNCSTEMAKASLVLMKNLTGIGYLVDKSLGTDKHIFSILGPHRGFYYGDIVIIFKAELMRHPDSNFSIQAGTSVHSGSTFTYRHWVKDSGTDDGRIQQFHESKLHCSIPGYEDAAAAELMAIAGVKDNTINVNLKKVLEYWNHVDSHKTFEGHLPSLVPLDYIEEIYMPKNVFKSLSEDAKKSAKHIFGDSLKITDHTVDLANQRQNEDERKKYNEHIVEILIHKFDRNAKRSRPLHGTFITVPPSEFREHILFPMTVSKAYEQYQATHRKHPPTDDVYIYWQSMDGDVMITLSDQIIGRDASERMRCLVCYVAKTASTTTPDYHESYSYLNSGQPYQHFNVKHDLTFAKGSNTFHRGCNVDDFLTYCLRIEMNNGQVTLSHAGSNSVYNRQTISHTFHKRSLDLTKLNYIYVSTGSLKVPIRNFTICFGKVLDLHPSVDNNFKRENLTTVKKDRSKSQTRSQSKPTTEPAVASEETTKPESPSMFDRAVNWVGSKLKGKKLEACPDSINCLQQNESNHIEKYSHPCRFSELCTKKDDEPHLTHFPHNLPECTSKNSCSKLDDPVHRGKYRHVGNPDFLIPCNEQKKCKNKSYEHRIKYSHGEHIEVAFTAQPEKSDDRDRRQEQTEKIACRHGLNCHDKNDADHCAKYSHPDEHRASSSDNVGQRRVACRHGTACRDKNDPGHCSKYSHPDEHRASSSDNVGQRRVVCRHGTACRDKNDPGHCSKYSHPDEHRASSFDNAGQHRVACRHGTTCREKNDPRHCSNYSHPDERKHGTVDHSRKIQCKHGSVCRNINDAAHCSKYSHPDE</sequence>
<dbReference type="InterPro" id="IPR012664">
    <property type="entry name" value="CHP02452"/>
</dbReference>
<evidence type="ECO:0000313" key="9">
    <source>
        <dbReference type="Proteomes" id="UP000663860"/>
    </source>
</evidence>
<feature type="compositionally biased region" description="Polar residues" evidence="5">
    <location>
        <begin position="226"/>
        <end position="257"/>
    </location>
</feature>
<organism evidence="7 9">
    <name type="scientific">Adineta steineri</name>
    <dbReference type="NCBI Taxonomy" id="433720"/>
    <lineage>
        <taxon>Eukaryota</taxon>
        <taxon>Metazoa</taxon>
        <taxon>Spiralia</taxon>
        <taxon>Gnathifera</taxon>
        <taxon>Rotifera</taxon>
        <taxon>Eurotatoria</taxon>
        <taxon>Bdelloidea</taxon>
        <taxon>Adinetida</taxon>
        <taxon>Adinetidae</taxon>
        <taxon>Adineta</taxon>
    </lineage>
</organism>
<feature type="region of interest" description="Disordered" evidence="5">
    <location>
        <begin position="2509"/>
        <end position="2531"/>
    </location>
</feature>
<feature type="compositionally biased region" description="Polar residues" evidence="5">
    <location>
        <begin position="203"/>
        <end position="213"/>
    </location>
</feature>
<dbReference type="EMBL" id="CAJOBB010000279">
    <property type="protein sequence ID" value="CAF3637314.1"/>
    <property type="molecule type" value="Genomic_DNA"/>
</dbReference>
<feature type="compositionally biased region" description="Basic and acidic residues" evidence="5">
    <location>
        <begin position="522"/>
        <end position="547"/>
    </location>
</feature>
<proteinExistence type="predicted"/>
<evidence type="ECO:0000256" key="4">
    <source>
        <dbReference type="PROSITE-ProRule" id="PRU00322"/>
    </source>
</evidence>
<comment type="caution">
    <text evidence="7">The sequence shown here is derived from an EMBL/GenBank/DDBJ whole genome shotgun (WGS) entry which is preliminary data.</text>
</comment>
<name>A0A815FP90_9BILA</name>
<dbReference type="InterPro" id="IPR001876">
    <property type="entry name" value="Znf_RanBP2"/>
</dbReference>
<dbReference type="Pfam" id="PF10021">
    <property type="entry name" value="PARG_cat_microb"/>
    <property type="match status" value="1"/>
</dbReference>
<feature type="compositionally biased region" description="Polar residues" evidence="5">
    <location>
        <begin position="304"/>
        <end position="313"/>
    </location>
</feature>
<dbReference type="Gene3D" id="4.10.1060.10">
    <property type="entry name" value="Zinc finger, RanBP2-type"/>
    <property type="match status" value="2"/>
</dbReference>
<feature type="region of interest" description="Disordered" evidence="5">
    <location>
        <begin position="2198"/>
        <end position="2238"/>
    </location>
</feature>
<dbReference type="PANTHER" id="PTHR35596:SF1">
    <property type="entry name" value="MICROBIAL-TYPE PARG CATALYTIC DOMAIN-CONTAINING PROTEIN"/>
    <property type="match status" value="1"/>
</dbReference>
<accession>A0A815FP90</accession>
<gene>
    <name evidence="7" type="ORF">IZO911_LOCUS35545</name>
    <name evidence="8" type="ORF">KXQ929_LOCUS6995</name>
</gene>
<dbReference type="SMART" id="SM00547">
    <property type="entry name" value="ZnF_RBZ"/>
    <property type="match status" value="3"/>
</dbReference>
<evidence type="ECO:0000313" key="8">
    <source>
        <dbReference type="EMBL" id="CAF3637314.1"/>
    </source>
</evidence>
<feature type="compositionally biased region" description="Basic and acidic residues" evidence="5">
    <location>
        <begin position="337"/>
        <end position="366"/>
    </location>
</feature>
<keyword evidence="3" id="KW-0862">Zinc</keyword>
<dbReference type="EMBL" id="CAJNOE010000763">
    <property type="protein sequence ID" value="CAF1328374.1"/>
    <property type="molecule type" value="Genomic_DNA"/>
</dbReference>
<feature type="region of interest" description="Disordered" evidence="5">
    <location>
        <begin position="2433"/>
        <end position="2455"/>
    </location>
</feature>
<keyword evidence="2 4" id="KW-0863">Zinc-finger</keyword>
<evidence type="ECO:0000313" key="7">
    <source>
        <dbReference type="EMBL" id="CAF1328374.1"/>
    </source>
</evidence>
<dbReference type="SUPFAM" id="SSF52949">
    <property type="entry name" value="Macro domain-like"/>
    <property type="match status" value="1"/>
</dbReference>
<feature type="region of interest" description="Disordered" evidence="5">
    <location>
        <begin position="1"/>
        <end position="85"/>
    </location>
</feature>